<sequence>MRFMKMEDYKLKLKNIIHDAQYCGICIENDNTSMNAIDEDFEIIVNQQTRTKSLETIIETVFKETGSMLPSSLICNNCTEKLIQAYIFIENAKETFKIIKKYINDLFDKSNDILNHISDFQNESSNIVIVLENNKNKNSIKEIENNFTINKGELKIKECKAPETICSKFKCANCFLVLPSFKSLKLHKEVCEKQTYFCKLCSKTFQNKKLLDAHSKMHSKVRCKFCHEILQVNQLMDHLKTYHRESLHNCLKCNEVFYTVNTLQSHLENCEFNKDNQCLMCLETFEEGKLSSHTCKFSCPECSEVPCMHYKYLVSYREQVLKDTGKVKCLDCDYVCRKKELLLGHVNRKHLNHNPFTCDQCGQQFHSKMVLMSHIQRLHEEYFVCQYCDSEFSNQVLYETHVKSCESIKRRFTCDTCPASFDRSDNVLEHKKRRHGTNIFPCNICSKQFVRESKRNEHMAKVHSKVKMKNKLNADCVVCQRKFDSKGELVRHMKSHGPNTKYPCRICNTEYGTLRQFRAHNRKHNGPFTTCHICGKEMREILLKKHLLTHSDTIETCSTCGRSFENITLLKYHQKVHLESVPCLKCKKMVNPANLQRHWKRHLIQENPSLRRIEKKQPNLKCEQCDYKTWNNTLLDCHMNRHHLKVKPYVCHICSKDFIGKHLLKKHIETHNMKSVTCMVCLKSFANSICLKMHLRLHTGEKPFTCEICGDRFRSSSIMNVHKLKKHSDKSNVCPLCSNKFHTVRDLRRHVIKVHWKQKNKRFDPREVEGLDKEHYHLFHDGRRVKVAEEDIDFYMPC</sequence>
<feature type="domain" description="C2H2-type" evidence="8">
    <location>
        <begin position="412"/>
        <end position="435"/>
    </location>
</feature>
<reference evidence="10" key="1">
    <citation type="submission" date="2025-08" db="UniProtKB">
        <authorList>
            <consortium name="RefSeq"/>
        </authorList>
    </citation>
    <scope>IDENTIFICATION</scope>
    <source>
        <tissue evidence="10">Whole larval tissue</tissue>
    </source>
</reference>
<dbReference type="GO" id="GO:0000978">
    <property type="term" value="F:RNA polymerase II cis-regulatory region sequence-specific DNA binding"/>
    <property type="evidence" value="ECO:0007669"/>
    <property type="project" value="TreeGrafter"/>
</dbReference>
<dbReference type="GO" id="GO:0001228">
    <property type="term" value="F:DNA-binding transcription activator activity, RNA polymerase II-specific"/>
    <property type="evidence" value="ECO:0007669"/>
    <property type="project" value="TreeGrafter"/>
</dbReference>
<dbReference type="SMART" id="SM00868">
    <property type="entry name" value="zf-AD"/>
    <property type="match status" value="2"/>
</dbReference>
<feature type="domain" description="C2H2-type" evidence="8">
    <location>
        <begin position="732"/>
        <end position="760"/>
    </location>
</feature>
<evidence type="ECO:0000256" key="3">
    <source>
        <dbReference type="ARBA" id="ARBA00022737"/>
    </source>
</evidence>
<evidence type="ECO:0000259" key="8">
    <source>
        <dbReference type="PROSITE" id="PS50157"/>
    </source>
</evidence>
<proteinExistence type="predicted"/>
<feature type="domain" description="C2H2-type" evidence="8">
    <location>
        <begin position="676"/>
        <end position="703"/>
    </location>
</feature>
<keyword evidence="9" id="KW-1185">Reference proteome</keyword>
<dbReference type="PROSITE" id="PS50157">
    <property type="entry name" value="ZINC_FINGER_C2H2_2"/>
    <property type="match status" value="11"/>
</dbReference>
<dbReference type="FunFam" id="3.30.160.60:FF:000176">
    <property type="entry name" value="zinc finger protein 70"/>
    <property type="match status" value="1"/>
</dbReference>
<dbReference type="GO" id="GO:0008270">
    <property type="term" value="F:zinc ion binding"/>
    <property type="evidence" value="ECO:0007669"/>
    <property type="project" value="UniProtKB-KW"/>
</dbReference>
<keyword evidence="6" id="KW-0539">Nucleus</keyword>
<feature type="domain" description="C2H2-type" evidence="8">
    <location>
        <begin position="649"/>
        <end position="676"/>
    </location>
</feature>
<dbReference type="RefSeq" id="XP_050555892.1">
    <property type="nucleotide sequence ID" value="XM_050699935.1"/>
</dbReference>
<dbReference type="Gene3D" id="3.30.160.60">
    <property type="entry name" value="Classic Zinc Finger"/>
    <property type="match status" value="9"/>
</dbReference>
<organism evidence="9 10">
    <name type="scientific">Spodoptera frugiperda</name>
    <name type="common">Fall armyworm</name>
    <dbReference type="NCBI Taxonomy" id="7108"/>
    <lineage>
        <taxon>Eukaryota</taxon>
        <taxon>Metazoa</taxon>
        <taxon>Ecdysozoa</taxon>
        <taxon>Arthropoda</taxon>
        <taxon>Hexapoda</taxon>
        <taxon>Insecta</taxon>
        <taxon>Pterygota</taxon>
        <taxon>Neoptera</taxon>
        <taxon>Endopterygota</taxon>
        <taxon>Lepidoptera</taxon>
        <taxon>Glossata</taxon>
        <taxon>Ditrysia</taxon>
        <taxon>Noctuoidea</taxon>
        <taxon>Noctuidae</taxon>
        <taxon>Amphipyrinae</taxon>
        <taxon>Spodoptera</taxon>
    </lineage>
</organism>
<evidence type="ECO:0000313" key="10">
    <source>
        <dbReference type="RefSeq" id="XP_050555892.1"/>
    </source>
</evidence>
<evidence type="ECO:0000256" key="2">
    <source>
        <dbReference type="ARBA" id="ARBA00022723"/>
    </source>
</evidence>
<keyword evidence="5" id="KW-0862">Zinc</keyword>
<feature type="domain" description="C2H2-type" evidence="8">
    <location>
        <begin position="196"/>
        <end position="223"/>
    </location>
</feature>
<dbReference type="OrthoDB" id="8922241at2759"/>
<gene>
    <name evidence="10" type="primary">LOC118276991</name>
</gene>
<evidence type="ECO:0000256" key="5">
    <source>
        <dbReference type="ARBA" id="ARBA00022833"/>
    </source>
</evidence>
<dbReference type="SMART" id="SM00355">
    <property type="entry name" value="ZnF_C2H2"/>
    <property type="match status" value="18"/>
</dbReference>
<evidence type="ECO:0000256" key="4">
    <source>
        <dbReference type="ARBA" id="ARBA00022771"/>
    </source>
</evidence>
<feature type="domain" description="C2H2-type" evidence="8">
    <location>
        <begin position="440"/>
        <end position="468"/>
    </location>
</feature>
<dbReference type="InterPro" id="IPR013087">
    <property type="entry name" value="Znf_C2H2_type"/>
</dbReference>
<accession>A0A9R0DYB8</accession>
<keyword evidence="2" id="KW-0479">Metal-binding</keyword>
<keyword evidence="4 7" id="KW-0863">Zinc-finger</keyword>
<comment type="subcellular location">
    <subcellularLocation>
        <location evidence="1">Nucleus</location>
    </subcellularLocation>
</comment>
<dbReference type="PANTHER" id="PTHR24376">
    <property type="entry name" value="ZINC FINGER PROTEIN"/>
    <property type="match status" value="1"/>
</dbReference>
<dbReference type="GO" id="GO:0005634">
    <property type="term" value="C:nucleus"/>
    <property type="evidence" value="ECO:0007669"/>
    <property type="project" value="UniProtKB-SubCell"/>
</dbReference>
<dbReference type="SUPFAM" id="SSF57667">
    <property type="entry name" value="beta-beta-alpha zinc fingers"/>
    <property type="match status" value="8"/>
</dbReference>
<name>A0A9R0DYB8_SPOFR</name>
<feature type="domain" description="C2H2-type" evidence="8">
    <location>
        <begin position="704"/>
        <end position="732"/>
    </location>
</feature>
<dbReference type="InterPro" id="IPR036236">
    <property type="entry name" value="Znf_C2H2_sf"/>
</dbReference>
<evidence type="ECO:0000256" key="7">
    <source>
        <dbReference type="PROSITE-ProRule" id="PRU00042"/>
    </source>
</evidence>
<feature type="domain" description="C2H2-type" evidence="8">
    <location>
        <begin position="356"/>
        <end position="379"/>
    </location>
</feature>
<keyword evidence="3" id="KW-0677">Repeat</keyword>
<dbReference type="GeneID" id="118276991"/>
<dbReference type="Pfam" id="PF00096">
    <property type="entry name" value="zf-C2H2"/>
    <property type="match status" value="3"/>
</dbReference>
<evidence type="ECO:0000256" key="1">
    <source>
        <dbReference type="ARBA" id="ARBA00004123"/>
    </source>
</evidence>
<feature type="domain" description="C2H2-type" evidence="8">
    <location>
        <begin position="474"/>
        <end position="501"/>
    </location>
</feature>
<dbReference type="PANTHER" id="PTHR24376:SF216">
    <property type="entry name" value="ZINC FINGER PROTEIN 420-LIKE"/>
    <property type="match status" value="1"/>
</dbReference>
<protein>
    <submittedName>
        <fullName evidence="10">Oocyte zinc finger protein XlCOF6-like</fullName>
    </submittedName>
</protein>
<dbReference type="Proteomes" id="UP000829999">
    <property type="component" value="Chromosome 17"/>
</dbReference>
<evidence type="ECO:0000256" key="6">
    <source>
        <dbReference type="ARBA" id="ARBA00023242"/>
    </source>
</evidence>
<feature type="domain" description="C2H2-type" evidence="8">
    <location>
        <begin position="555"/>
        <end position="582"/>
    </location>
</feature>
<dbReference type="AlphaFoldDB" id="A0A9R0DYB8"/>
<dbReference type="InterPro" id="IPR012934">
    <property type="entry name" value="Znf_AD"/>
</dbReference>
<evidence type="ECO:0000313" key="9">
    <source>
        <dbReference type="Proteomes" id="UP000829999"/>
    </source>
</evidence>
<feature type="domain" description="C2H2-type" evidence="8">
    <location>
        <begin position="502"/>
        <end position="529"/>
    </location>
</feature>
<dbReference type="PROSITE" id="PS00028">
    <property type="entry name" value="ZINC_FINGER_C2H2_1"/>
    <property type="match status" value="10"/>
</dbReference>